<keyword evidence="2" id="KW-0378">Hydrolase</keyword>
<dbReference type="Pfam" id="PF00443">
    <property type="entry name" value="UCH"/>
    <property type="match status" value="1"/>
</dbReference>
<dbReference type="InterPro" id="IPR052398">
    <property type="entry name" value="Ubiquitin_hydrolase_53/54"/>
</dbReference>
<comment type="caution">
    <text evidence="5">The sequence shown here is derived from an EMBL/GenBank/DDBJ whole genome shotgun (WGS) entry which is preliminary data.</text>
</comment>
<protein>
    <submittedName>
        <fullName evidence="5">Ec</fullName>
    </submittedName>
</protein>
<keyword evidence="1" id="KW-0833">Ubl conjugation pathway</keyword>
<dbReference type="SUPFAM" id="SSF54001">
    <property type="entry name" value="Cysteine proteinases"/>
    <property type="match status" value="1"/>
</dbReference>
<sequence>MALVTAPTNGYHNGVDGVQDTLYHCMKDYKHGPNSRMSITFNSSKGLTNAPGQNNCFLNSAVQVLWHLDAFRRSFRLLSGHSCMGNACIFCALKVMFTQFQYSDKQVLPPDTLRQALSETFQNQQRFQMGFMDDAAECFENILTRMHNHIASEESEDSCTAPHCIPHRKFSMSVSEQVVCGSCRAKSEPFTFNEMVFYVSTGALVLRSYVAVSIGLVWESAKSGSQHIRDVVNCIGTTLNLEELFHSTPASGSEGGRDAPPLTPLHLVGVVCYYGKHYSTFFFHSKVHEWIYFDDASVKQISPSWSKVCEKLCKGRHQPLLLLYMNPNTEAVDVTTAPKYSTMAPGYEWKNEEHNEPNSLLKNSVPDVESYHHQQLPRRVPSEPPSTRLDKRLE</sequence>
<feature type="domain" description="USP" evidence="4">
    <location>
        <begin position="45"/>
        <end position="327"/>
    </location>
</feature>
<evidence type="ECO:0000313" key="6">
    <source>
        <dbReference type="Proteomes" id="UP000593567"/>
    </source>
</evidence>
<dbReference type="CDD" id="cd02257">
    <property type="entry name" value="Peptidase_C19"/>
    <property type="match status" value="1"/>
</dbReference>
<dbReference type="OrthoDB" id="205782at2759"/>
<dbReference type="Proteomes" id="UP000593567">
    <property type="component" value="Unassembled WGS sequence"/>
</dbReference>
<reference evidence="5" key="1">
    <citation type="submission" date="2020-06" db="EMBL/GenBank/DDBJ databases">
        <title>Draft genome of Bugula neritina, a colonial animal packing powerful symbionts and potential medicines.</title>
        <authorList>
            <person name="Rayko M."/>
        </authorList>
    </citation>
    <scope>NUCLEOTIDE SEQUENCE [LARGE SCALE GENOMIC DNA]</scope>
    <source>
        <strain evidence="5">Kwan_BN1</strain>
    </source>
</reference>
<evidence type="ECO:0000259" key="4">
    <source>
        <dbReference type="PROSITE" id="PS50235"/>
    </source>
</evidence>
<keyword evidence="6" id="KW-1185">Reference proteome</keyword>
<dbReference type="InterPro" id="IPR038765">
    <property type="entry name" value="Papain-like_cys_pep_sf"/>
</dbReference>
<name>A0A7J7KRY2_BUGNE</name>
<dbReference type="AlphaFoldDB" id="A0A7J7KRY2"/>
<feature type="region of interest" description="Disordered" evidence="3">
    <location>
        <begin position="351"/>
        <end position="394"/>
    </location>
</feature>
<dbReference type="EMBL" id="VXIV02000094">
    <property type="protein sequence ID" value="KAF6040899.1"/>
    <property type="molecule type" value="Genomic_DNA"/>
</dbReference>
<gene>
    <name evidence="5" type="ORF">EB796_000800</name>
</gene>
<evidence type="ECO:0000313" key="5">
    <source>
        <dbReference type="EMBL" id="KAF6040899.1"/>
    </source>
</evidence>
<evidence type="ECO:0000256" key="3">
    <source>
        <dbReference type="SAM" id="MobiDB-lite"/>
    </source>
</evidence>
<organism evidence="5 6">
    <name type="scientific">Bugula neritina</name>
    <name type="common">Brown bryozoan</name>
    <name type="synonym">Sertularia neritina</name>
    <dbReference type="NCBI Taxonomy" id="10212"/>
    <lineage>
        <taxon>Eukaryota</taxon>
        <taxon>Metazoa</taxon>
        <taxon>Spiralia</taxon>
        <taxon>Lophotrochozoa</taxon>
        <taxon>Bryozoa</taxon>
        <taxon>Gymnolaemata</taxon>
        <taxon>Cheilostomatida</taxon>
        <taxon>Flustrina</taxon>
        <taxon>Buguloidea</taxon>
        <taxon>Bugulidae</taxon>
        <taxon>Bugula</taxon>
    </lineage>
</organism>
<dbReference type="InterPro" id="IPR001394">
    <property type="entry name" value="Peptidase_C19_UCH"/>
</dbReference>
<dbReference type="PANTHER" id="PTHR22975:SF9">
    <property type="entry name" value="ECHINUS SPLICE FORM 3"/>
    <property type="match status" value="1"/>
</dbReference>
<accession>A0A7J7KRY2</accession>
<dbReference type="GO" id="GO:0004843">
    <property type="term" value="F:cysteine-type deubiquitinase activity"/>
    <property type="evidence" value="ECO:0007669"/>
    <property type="project" value="InterPro"/>
</dbReference>
<evidence type="ECO:0000256" key="1">
    <source>
        <dbReference type="ARBA" id="ARBA00022786"/>
    </source>
</evidence>
<dbReference type="Gene3D" id="3.90.70.10">
    <property type="entry name" value="Cysteine proteinases"/>
    <property type="match status" value="2"/>
</dbReference>
<dbReference type="InterPro" id="IPR028889">
    <property type="entry name" value="USP"/>
</dbReference>
<dbReference type="PANTHER" id="PTHR22975">
    <property type="entry name" value="UBIQUITIN SPECIFIC PROTEINASE"/>
    <property type="match status" value="1"/>
</dbReference>
<proteinExistence type="predicted"/>
<dbReference type="PROSITE" id="PS50235">
    <property type="entry name" value="USP_3"/>
    <property type="match status" value="1"/>
</dbReference>
<evidence type="ECO:0000256" key="2">
    <source>
        <dbReference type="ARBA" id="ARBA00022801"/>
    </source>
</evidence>
<dbReference type="GO" id="GO:0016579">
    <property type="term" value="P:protein deubiquitination"/>
    <property type="evidence" value="ECO:0007669"/>
    <property type="project" value="InterPro"/>
</dbReference>